<sequence>MKKDEIEILLENIQEKFDLVLEGHTKLTWKLDRMAADLNQRMDELAQKIQTIEQKTAKPRSDRSKQS</sequence>
<evidence type="ECO:0000313" key="2">
    <source>
        <dbReference type="Proteomes" id="UP000649604"/>
    </source>
</evidence>
<dbReference type="Proteomes" id="UP000649604">
    <property type="component" value="Unassembled WGS sequence"/>
</dbReference>
<organism evidence="1 2">
    <name type="scientific">candidate division KSB3 bacterium</name>
    <dbReference type="NCBI Taxonomy" id="2044937"/>
    <lineage>
        <taxon>Bacteria</taxon>
        <taxon>candidate division KSB3</taxon>
    </lineage>
</organism>
<reference evidence="1" key="1">
    <citation type="submission" date="2019-11" db="EMBL/GenBank/DDBJ databases">
        <title>Microbial mats filling the niche in hypersaline microbial mats.</title>
        <authorList>
            <person name="Wong H.L."/>
            <person name="Macleod F.I."/>
            <person name="White R.A. III"/>
            <person name="Burns B.P."/>
        </authorList>
    </citation>
    <scope>NUCLEOTIDE SEQUENCE</scope>
    <source>
        <strain evidence="1">Rbin_158</strain>
    </source>
</reference>
<name>A0A9D5JW20_9BACT</name>
<evidence type="ECO:0000313" key="1">
    <source>
        <dbReference type="EMBL" id="MBD3325298.1"/>
    </source>
</evidence>
<dbReference type="EMBL" id="WJJP01000389">
    <property type="protein sequence ID" value="MBD3325298.1"/>
    <property type="molecule type" value="Genomic_DNA"/>
</dbReference>
<comment type="caution">
    <text evidence="1">The sequence shown here is derived from an EMBL/GenBank/DDBJ whole genome shotgun (WGS) entry which is preliminary data.</text>
</comment>
<proteinExistence type="predicted"/>
<dbReference type="AlphaFoldDB" id="A0A9D5JW20"/>
<accession>A0A9D5JW20</accession>
<gene>
    <name evidence="1" type="ORF">GF339_11980</name>
</gene>
<protein>
    <submittedName>
        <fullName evidence="1">Uncharacterized protein</fullName>
    </submittedName>
</protein>